<reference evidence="8" key="1">
    <citation type="submission" date="2015-02" db="EMBL/GenBank/DDBJ databases">
        <title>Description and complete genome sequence of the first cultured representative of the subdivision 5 of the Verrucomicrobia phylum.</title>
        <authorList>
            <person name="Spring S."/>
            <person name="Bunk B."/>
            <person name="Sproer C."/>
            <person name="Klenk H.-P."/>
        </authorList>
    </citation>
    <scope>NUCLEOTIDE SEQUENCE [LARGE SCALE GENOMIC DNA]</scope>
    <source>
        <strain evidence="8">L21-Fru-AB</strain>
    </source>
</reference>
<dbReference type="KEGG" id="vbl:L21SP4_00362"/>
<protein>
    <submittedName>
        <fullName evidence="7">Arylsulfatase</fullName>
        <ecNumber evidence="7">3.1.6.1</ecNumber>
    </submittedName>
</protein>
<evidence type="ECO:0000256" key="3">
    <source>
        <dbReference type="ARBA" id="ARBA00022801"/>
    </source>
</evidence>
<dbReference type="PANTHER" id="PTHR42693">
    <property type="entry name" value="ARYLSULFATASE FAMILY MEMBER"/>
    <property type="match status" value="1"/>
</dbReference>
<keyword evidence="8" id="KW-1185">Reference proteome</keyword>
<dbReference type="OrthoDB" id="9783154at2"/>
<organism evidence="7 8">
    <name type="scientific">Kiritimatiella glycovorans</name>
    <dbReference type="NCBI Taxonomy" id="1307763"/>
    <lineage>
        <taxon>Bacteria</taxon>
        <taxon>Pseudomonadati</taxon>
        <taxon>Kiritimatiellota</taxon>
        <taxon>Kiritimatiellia</taxon>
        <taxon>Kiritimatiellales</taxon>
        <taxon>Kiritimatiellaceae</taxon>
        <taxon>Kiritimatiella</taxon>
    </lineage>
</organism>
<dbReference type="EMBL" id="CP010904">
    <property type="protein sequence ID" value="AKJ63643.1"/>
    <property type="molecule type" value="Genomic_DNA"/>
</dbReference>
<dbReference type="InterPro" id="IPR000917">
    <property type="entry name" value="Sulfatase_N"/>
</dbReference>
<dbReference type="SUPFAM" id="SSF53649">
    <property type="entry name" value="Alkaline phosphatase-like"/>
    <property type="match status" value="1"/>
</dbReference>
<dbReference type="GO" id="GO:0004065">
    <property type="term" value="F:arylsulfatase activity"/>
    <property type="evidence" value="ECO:0007669"/>
    <property type="project" value="UniProtKB-EC"/>
</dbReference>
<evidence type="ECO:0000256" key="2">
    <source>
        <dbReference type="ARBA" id="ARBA00022723"/>
    </source>
</evidence>
<dbReference type="InterPro" id="IPR050738">
    <property type="entry name" value="Sulfatase"/>
</dbReference>
<accession>A0A0G3EBG6</accession>
<reference evidence="7 8" key="2">
    <citation type="journal article" date="2016" name="ISME J.">
        <title>Characterization of the first cultured representative of Verrucomicrobia subdivision 5 indicates the proposal of a novel phylum.</title>
        <authorList>
            <person name="Spring S."/>
            <person name="Bunk B."/>
            <person name="Sproer C."/>
            <person name="Schumann P."/>
            <person name="Rohde M."/>
            <person name="Tindall B.J."/>
            <person name="Klenk H.P."/>
        </authorList>
    </citation>
    <scope>NUCLEOTIDE SEQUENCE [LARGE SCALE GENOMIC DNA]</scope>
    <source>
        <strain evidence="7 8">L21-Fru-AB</strain>
    </source>
</reference>
<keyword evidence="2" id="KW-0479">Metal-binding</keyword>
<dbReference type="CDD" id="cd16143">
    <property type="entry name" value="ARS_like"/>
    <property type="match status" value="1"/>
</dbReference>
<dbReference type="InterPro" id="IPR017850">
    <property type="entry name" value="Alkaline_phosphatase_core_sf"/>
</dbReference>
<dbReference type="GO" id="GO:0046872">
    <property type="term" value="F:metal ion binding"/>
    <property type="evidence" value="ECO:0007669"/>
    <property type="project" value="UniProtKB-KW"/>
</dbReference>
<evidence type="ECO:0000256" key="4">
    <source>
        <dbReference type="ARBA" id="ARBA00022837"/>
    </source>
</evidence>
<evidence type="ECO:0000313" key="8">
    <source>
        <dbReference type="Proteomes" id="UP000035268"/>
    </source>
</evidence>
<feature type="domain" description="Sulfatase N-terminal" evidence="6">
    <location>
        <begin position="32"/>
        <end position="371"/>
    </location>
</feature>
<dbReference type="InterPro" id="IPR024607">
    <property type="entry name" value="Sulfatase_CS"/>
</dbReference>
<dbReference type="STRING" id="1307763.L21SP4_00362"/>
<gene>
    <name evidence="7" type="primary">atsA_6</name>
    <name evidence="7" type="ORF">L21SP4_00362</name>
</gene>
<dbReference type="AlphaFoldDB" id="A0A0G3EBG6"/>
<dbReference type="PATRIC" id="fig|1609981.3.peg.378"/>
<dbReference type="Proteomes" id="UP000035268">
    <property type="component" value="Chromosome"/>
</dbReference>
<dbReference type="Gene3D" id="3.40.720.10">
    <property type="entry name" value="Alkaline Phosphatase, subunit A"/>
    <property type="match status" value="1"/>
</dbReference>
<dbReference type="EC" id="3.1.6.1" evidence="7"/>
<proteinExistence type="inferred from homology"/>
<sequence length="497" mass="55547">MKRREFLHTALGAGTLAGLHASAAGQRAPKQPNIVFIMADDLGYNDLSCFGAELLKTPRIDRLAEEGTVWTDAHAPASVCQPTRYAILSGRYWWRRGKPWQGDLCFDPGRIMLPQLLKDAGYRTACIGKWHLGFGRTTPVDWNSELKPGPLEIGFDYFFGTPRTHNEPPFVFVENHHVVGLDPDDPIRIIPNKETDKGYGHGISVGAERAHELRPEDEVDVILADRAEKWVKDQRRGEPFFLYLTYLAPHIPIAPSERFQGTSDCGGYGDYIQELDWCVGRVLDALDRKGLREDTLVIFTSDNGGVYLGKTLAKGHRCNGDLLGQKTDAWEGGVRIPFMARWPGKIPAGVETGTLMSLTDIMATCCSAAGVTMPAGAGPDSVDQLPVMLNPRTAEPARREMIMEGIFGRALRSDQWVYMARQGSHGMSGHPKIRWGIPYKRLEFENSSLDEHGQPLPDAPPGQLYDVEKDPNQKQNVYDQYPEVVKRLDRRLKELQE</sequence>
<dbReference type="PROSITE" id="PS00149">
    <property type="entry name" value="SULFATASE_2"/>
    <property type="match status" value="1"/>
</dbReference>
<dbReference type="RefSeq" id="WP_052881051.1">
    <property type="nucleotide sequence ID" value="NZ_CP010904.1"/>
</dbReference>
<dbReference type="Pfam" id="PF00884">
    <property type="entry name" value="Sulfatase"/>
    <property type="match status" value="1"/>
</dbReference>
<comment type="similarity">
    <text evidence="1">Belongs to the sulfatase family.</text>
</comment>
<name>A0A0G3EBG6_9BACT</name>
<evidence type="ECO:0000256" key="1">
    <source>
        <dbReference type="ARBA" id="ARBA00008779"/>
    </source>
</evidence>
<dbReference type="PANTHER" id="PTHR42693:SF53">
    <property type="entry name" value="ENDO-4-O-SULFATASE"/>
    <property type="match status" value="1"/>
</dbReference>
<evidence type="ECO:0000256" key="5">
    <source>
        <dbReference type="SAM" id="MobiDB-lite"/>
    </source>
</evidence>
<dbReference type="Gene3D" id="3.30.1120.10">
    <property type="match status" value="1"/>
</dbReference>
<keyword evidence="4" id="KW-0106">Calcium</keyword>
<keyword evidence="3 7" id="KW-0378">Hydrolase</keyword>
<feature type="region of interest" description="Disordered" evidence="5">
    <location>
        <begin position="449"/>
        <end position="477"/>
    </location>
</feature>
<evidence type="ECO:0000259" key="6">
    <source>
        <dbReference type="Pfam" id="PF00884"/>
    </source>
</evidence>
<evidence type="ECO:0000313" key="7">
    <source>
        <dbReference type="EMBL" id="AKJ63643.1"/>
    </source>
</evidence>